<sequence>MRSETVGQQKRGNYNVKQKLRVETISTDSWMKLRIDGSVKTNSGHAATGGTLRDNHEDWIIGFC</sequence>
<accession>A0A7J8M876</accession>
<dbReference type="EMBL" id="JABEZX010000007">
    <property type="protein sequence ID" value="MBA0560885.1"/>
    <property type="molecule type" value="Genomic_DNA"/>
</dbReference>
<dbReference type="Proteomes" id="UP000593572">
    <property type="component" value="Unassembled WGS sequence"/>
</dbReference>
<gene>
    <name evidence="1" type="ORF">Golob_017758</name>
</gene>
<keyword evidence="2" id="KW-1185">Reference proteome</keyword>
<proteinExistence type="predicted"/>
<evidence type="ECO:0000313" key="1">
    <source>
        <dbReference type="EMBL" id="MBA0560885.1"/>
    </source>
</evidence>
<evidence type="ECO:0000313" key="2">
    <source>
        <dbReference type="Proteomes" id="UP000593572"/>
    </source>
</evidence>
<dbReference type="AlphaFoldDB" id="A0A7J8M876"/>
<organism evidence="1 2">
    <name type="scientific">Gossypium lobatum</name>
    <dbReference type="NCBI Taxonomy" id="34289"/>
    <lineage>
        <taxon>Eukaryota</taxon>
        <taxon>Viridiplantae</taxon>
        <taxon>Streptophyta</taxon>
        <taxon>Embryophyta</taxon>
        <taxon>Tracheophyta</taxon>
        <taxon>Spermatophyta</taxon>
        <taxon>Magnoliopsida</taxon>
        <taxon>eudicotyledons</taxon>
        <taxon>Gunneridae</taxon>
        <taxon>Pentapetalae</taxon>
        <taxon>rosids</taxon>
        <taxon>malvids</taxon>
        <taxon>Malvales</taxon>
        <taxon>Malvaceae</taxon>
        <taxon>Malvoideae</taxon>
        <taxon>Gossypium</taxon>
    </lineage>
</organism>
<name>A0A7J8M876_9ROSI</name>
<reference evidence="1 2" key="1">
    <citation type="journal article" date="2019" name="Genome Biol. Evol.">
        <title>Insights into the evolution of the New World diploid cottons (Gossypium, subgenus Houzingenia) based on genome sequencing.</title>
        <authorList>
            <person name="Grover C.E."/>
            <person name="Arick M.A. 2nd"/>
            <person name="Thrash A."/>
            <person name="Conover J.L."/>
            <person name="Sanders W.S."/>
            <person name="Peterson D.G."/>
            <person name="Frelichowski J.E."/>
            <person name="Scheffler J.A."/>
            <person name="Scheffler B.E."/>
            <person name="Wendel J.F."/>
        </authorList>
    </citation>
    <scope>NUCLEOTIDE SEQUENCE [LARGE SCALE GENOMIC DNA]</scope>
    <source>
        <strain evidence="1">157</strain>
        <tissue evidence="1">Leaf</tissue>
    </source>
</reference>
<protein>
    <recommendedName>
        <fullName evidence="3">RNase H type-1 domain-containing protein</fullName>
    </recommendedName>
</protein>
<evidence type="ECO:0008006" key="3">
    <source>
        <dbReference type="Google" id="ProtNLM"/>
    </source>
</evidence>
<comment type="caution">
    <text evidence="1">The sequence shown here is derived from an EMBL/GenBank/DDBJ whole genome shotgun (WGS) entry which is preliminary data.</text>
</comment>